<dbReference type="PANTHER" id="PTHR22777:SF17">
    <property type="entry name" value="UPF0053 PROTEIN SLL0260"/>
    <property type="match status" value="1"/>
</dbReference>
<dbReference type="FunFam" id="3.10.580.10:FF:000002">
    <property type="entry name" value="Magnesium/cobalt efflux protein CorC"/>
    <property type="match status" value="1"/>
</dbReference>
<protein>
    <recommendedName>
        <fullName evidence="3">CBS domain-containing protein</fullName>
    </recommendedName>
</protein>
<dbReference type="Gene3D" id="3.30.465.10">
    <property type="match status" value="1"/>
</dbReference>
<feature type="domain" description="CBS" evidence="3">
    <location>
        <begin position="105"/>
        <end position="161"/>
    </location>
</feature>
<dbReference type="Gene3D" id="3.10.580.10">
    <property type="entry name" value="CBS-domain"/>
    <property type="match status" value="1"/>
</dbReference>
<dbReference type="PANTHER" id="PTHR22777">
    <property type="entry name" value="HEMOLYSIN-RELATED"/>
    <property type="match status" value="1"/>
</dbReference>
<sequence>MTEDEIKIMIAEGTLMGTFEETEKDIVDRVFRLGDMRAAALMTPRTQIDWLDLERDNEYLWNVITESPHSKLPVARGSLDEIVGIVYVKDLLSNRNANKLPIEENIEQPLFVPRSLRAFKLLEQFQQSGTHVAFVMDEFGGTMGLVTLHDILEHLVGELPEEDDEDKSIVKRDENSWLIDGLLPIEDFKDFFDFDEMPGEDKDHFQTLGGFVTSFLGYMPKTGEKFEWAGLRFEIVDMDRMRIDKVIVTKVHFEEIIE</sequence>
<evidence type="ECO:0000259" key="3">
    <source>
        <dbReference type="PROSITE" id="PS51371"/>
    </source>
</evidence>
<keyword evidence="1" id="KW-0677">Repeat</keyword>
<evidence type="ECO:0000256" key="1">
    <source>
        <dbReference type="ARBA" id="ARBA00022737"/>
    </source>
</evidence>
<dbReference type="Pfam" id="PF03471">
    <property type="entry name" value="CorC_HlyC"/>
    <property type="match status" value="1"/>
</dbReference>
<name>A0A645F9Q6_9ZZZZ</name>
<evidence type="ECO:0000313" key="4">
    <source>
        <dbReference type="EMBL" id="MPN09304.1"/>
    </source>
</evidence>
<dbReference type="Pfam" id="PF00571">
    <property type="entry name" value="CBS"/>
    <property type="match status" value="1"/>
</dbReference>
<comment type="caution">
    <text evidence="4">The sequence shown here is derived from an EMBL/GenBank/DDBJ whole genome shotgun (WGS) entry which is preliminary data.</text>
</comment>
<dbReference type="InterPro" id="IPR016169">
    <property type="entry name" value="FAD-bd_PCMH_sub2"/>
</dbReference>
<dbReference type="AlphaFoldDB" id="A0A645F9Q6"/>
<dbReference type="CDD" id="cd04590">
    <property type="entry name" value="CBS_pair_CorC_HlyC_assoc"/>
    <property type="match status" value="1"/>
</dbReference>
<keyword evidence="2" id="KW-0129">CBS domain</keyword>
<accession>A0A645F9Q6</accession>
<dbReference type="InterPro" id="IPR044751">
    <property type="entry name" value="Ion_transp-like_CBS"/>
</dbReference>
<proteinExistence type="predicted"/>
<dbReference type="SMART" id="SM01091">
    <property type="entry name" value="CorC_HlyC"/>
    <property type="match status" value="1"/>
</dbReference>
<dbReference type="GO" id="GO:0050660">
    <property type="term" value="F:flavin adenine dinucleotide binding"/>
    <property type="evidence" value="ECO:0007669"/>
    <property type="project" value="InterPro"/>
</dbReference>
<organism evidence="4">
    <name type="scientific">bioreactor metagenome</name>
    <dbReference type="NCBI Taxonomy" id="1076179"/>
    <lineage>
        <taxon>unclassified sequences</taxon>
        <taxon>metagenomes</taxon>
        <taxon>ecological metagenomes</taxon>
    </lineage>
</organism>
<dbReference type="InterPro" id="IPR005170">
    <property type="entry name" value="Transptr-assoc_dom"/>
</dbReference>
<reference evidence="4" key="1">
    <citation type="submission" date="2019-08" db="EMBL/GenBank/DDBJ databases">
        <authorList>
            <person name="Kucharzyk K."/>
            <person name="Murdoch R.W."/>
            <person name="Higgins S."/>
            <person name="Loffler F."/>
        </authorList>
    </citation>
    <scope>NUCLEOTIDE SEQUENCE</scope>
</reference>
<dbReference type="SUPFAM" id="SSF56176">
    <property type="entry name" value="FAD-binding/transporter-associated domain-like"/>
    <property type="match status" value="1"/>
</dbReference>
<dbReference type="SUPFAM" id="SSF54631">
    <property type="entry name" value="CBS-domain pair"/>
    <property type="match status" value="1"/>
</dbReference>
<evidence type="ECO:0000256" key="2">
    <source>
        <dbReference type="ARBA" id="ARBA00023122"/>
    </source>
</evidence>
<dbReference type="GO" id="GO:0005886">
    <property type="term" value="C:plasma membrane"/>
    <property type="evidence" value="ECO:0007669"/>
    <property type="project" value="TreeGrafter"/>
</dbReference>
<dbReference type="PROSITE" id="PS51371">
    <property type="entry name" value="CBS"/>
    <property type="match status" value="1"/>
</dbReference>
<gene>
    <name evidence="4" type="ORF">SDC9_156593</name>
</gene>
<dbReference type="InterPro" id="IPR000644">
    <property type="entry name" value="CBS_dom"/>
</dbReference>
<dbReference type="InterPro" id="IPR036318">
    <property type="entry name" value="FAD-bd_PCMH-like_sf"/>
</dbReference>
<dbReference type="InterPro" id="IPR046342">
    <property type="entry name" value="CBS_dom_sf"/>
</dbReference>
<dbReference type="FunFam" id="3.30.465.10:FF:000023">
    <property type="entry name" value="Magnesium and cobalt transporter"/>
    <property type="match status" value="1"/>
</dbReference>
<dbReference type="EMBL" id="VSSQ01055403">
    <property type="protein sequence ID" value="MPN09304.1"/>
    <property type="molecule type" value="Genomic_DNA"/>
</dbReference>